<feature type="chain" id="PRO_5046828210" evidence="1">
    <location>
        <begin position="23"/>
        <end position="171"/>
    </location>
</feature>
<dbReference type="InterPro" id="IPR032710">
    <property type="entry name" value="NTF2-like_dom_sf"/>
</dbReference>
<dbReference type="InterPro" id="IPR027843">
    <property type="entry name" value="DUF4440"/>
</dbReference>
<sequence length="171" mass="18969">MPCKPWILLAAVLLPSMLAAQAAEPTDSIAAMSPEQLHETIRAKDVALFRAVFDTCDTALLATLVTDDLEFYHDRGGVTARSGKEFVDGVAKGCAGREAPDSWRSRRELVADSLRVYPVPGHGAMEIGTHKFYERQGDGPEKYAGVAEFSQVWRYEDGQWRVSRILSYAHR</sequence>
<feature type="domain" description="DUF4440" evidence="2">
    <location>
        <begin position="41"/>
        <end position="162"/>
    </location>
</feature>
<evidence type="ECO:0000256" key="1">
    <source>
        <dbReference type="SAM" id="SignalP"/>
    </source>
</evidence>
<dbReference type="Gene3D" id="3.10.450.50">
    <property type="match status" value="1"/>
</dbReference>
<evidence type="ECO:0000259" key="2">
    <source>
        <dbReference type="Pfam" id="PF14534"/>
    </source>
</evidence>
<gene>
    <name evidence="3" type="ORF">AAD027_17545</name>
</gene>
<name>A0ABU9J699_9GAMM</name>
<dbReference type="SUPFAM" id="SSF54427">
    <property type="entry name" value="NTF2-like"/>
    <property type="match status" value="1"/>
</dbReference>
<organism evidence="3 4">
    <name type="scientific">Pseudoxanthomonas putridarboris</name>
    <dbReference type="NCBI Taxonomy" id="752605"/>
    <lineage>
        <taxon>Bacteria</taxon>
        <taxon>Pseudomonadati</taxon>
        <taxon>Pseudomonadota</taxon>
        <taxon>Gammaproteobacteria</taxon>
        <taxon>Lysobacterales</taxon>
        <taxon>Lysobacteraceae</taxon>
        <taxon>Pseudoxanthomonas</taxon>
    </lineage>
</organism>
<evidence type="ECO:0000313" key="3">
    <source>
        <dbReference type="EMBL" id="MEL1266162.1"/>
    </source>
</evidence>
<accession>A0ABU9J699</accession>
<proteinExistence type="predicted"/>
<dbReference type="RefSeq" id="WP_341727330.1">
    <property type="nucleotide sequence ID" value="NZ_JBBWWT010000012.1"/>
</dbReference>
<protein>
    <submittedName>
        <fullName evidence="3">Nuclear transport factor 2 family protein</fullName>
    </submittedName>
</protein>
<keyword evidence="1" id="KW-0732">Signal</keyword>
<dbReference type="Pfam" id="PF14534">
    <property type="entry name" value="DUF4440"/>
    <property type="match status" value="1"/>
</dbReference>
<dbReference type="Proteomes" id="UP001459204">
    <property type="component" value="Unassembled WGS sequence"/>
</dbReference>
<feature type="signal peptide" evidence="1">
    <location>
        <begin position="1"/>
        <end position="22"/>
    </location>
</feature>
<reference evidence="3 4" key="1">
    <citation type="submission" date="2024-04" db="EMBL/GenBank/DDBJ databases">
        <title>Draft genome sequence of Pseudoxanthomonas putridarboris WD12.</title>
        <authorList>
            <person name="Oh J."/>
        </authorList>
    </citation>
    <scope>NUCLEOTIDE SEQUENCE [LARGE SCALE GENOMIC DNA]</scope>
    <source>
        <strain evidence="3 4">WD12</strain>
    </source>
</reference>
<evidence type="ECO:0000313" key="4">
    <source>
        <dbReference type="Proteomes" id="UP001459204"/>
    </source>
</evidence>
<dbReference type="EMBL" id="JBBWWT010000012">
    <property type="protein sequence ID" value="MEL1266162.1"/>
    <property type="molecule type" value="Genomic_DNA"/>
</dbReference>
<keyword evidence="4" id="KW-1185">Reference proteome</keyword>
<comment type="caution">
    <text evidence="3">The sequence shown here is derived from an EMBL/GenBank/DDBJ whole genome shotgun (WGS) entry which is preliminary data.</text>
</comment>